<evidence type="ECO:0000313" key="1">
    <source>
        <dbReference type="EMBL" id="CAG8725326.1"/>
    </source>
</evidence>
<sequence>HISNVKDSSEIRRISSKVVRRSVEGILSIRQSDLDEAHTRLINMAKLIEKHYGQHIRMNGLLGIYPTNNRSIEPELMRILMKNAQIEFRINSVNMSEAKLLLDQALSLLDKKVRRSLKMTENFECKDLVDYLKMANKITNVNVITGTEKYPGEMIGKINENVYTSDEFYQNLINYYSILSEELYGDLYVTEPIAIERAISQFGRLKIGAEIYGSKIAPRYENRSYIRAKFMAYRDNSVDIYLGKIQFFFQHKYDNNIYHLAYVRWYRPDNTHRFYLSLKEDSRCDIEIWQENFYEESRDCIIPIQRILGRFIPSSYKFKR</sequence>
<dbReference type="EMBL" id="CAJVPS010028002">
    <property type="protein sequence ID" value="CAG8725326.1"/>
    <property type="molecule type" value="Genomic_DNA"/>
</dbReference>
<dbReference type="OrthoDB" id="2431110at2759"/>
<evidence type="ECO:0000313" key="2">
    <source>
        <dbReference type="Proteomes" id="UP000789508"/>
    </source>
</evidence>
<accession>A0A9N9I8N8</accession>
<dbReference type="AlphaFoldDB" id="A0A9N9I8N8"/>
<name>A0A9N9I8N8_9GLOM</name>
<feature type="non-terminal residue" evidence="1">
    <location>
        <position position="1"/>
    </location>
</feature>
<keyword evidence="2" id="KW-1185">Reference proteome</keyword>
<comment type="caution">
    <text evidence="1">The sequence shown here is derived from an EMBL/GenBank/DDBJ whole genome shotgun (WGS) entry which is preliminary data.</text>
</comment>
<gene>
    <name evidence="1" type="ORF">ALEPTO_LOCUS12411</name>
</gene>
<dbReference type="Proteomes" id="UP000789508">
    <property type="component" value="Unassembled WGS sequence"/>
</dbReference>
<protein>
    <submittedName>
        <fullName evidence="1">10447_t:CDS:1</fullName>
    </submittedName>
</protein>
<proteinExistence type="predicted"/>
<organism evidence="1 2">
    <name type="scientific">Ambispora leptoticha</name>
    <dbReference type="NCBI Taxonomy" id="144679"/>
    <lineage>
        <taxon>Eukaryota</taxon>
        <taxon>Fungi</taxon>
        <taxon>Fungi incertae sedis</taxon>
        <taxon>Mucoromycota</taxon>
        <taxon>Glomeromycotina</taxon>
        <taxon>Glomeromycetes</taxon>
        <taxon>Archaeosporales</taxon>
        <taxon>Ambisporaceae</taxon>
        <taxon>Ambispora</taxon>
    </lineage>
</organism>
<reference evidence="1" key="1">
    <citation type="submission" date="2021-06" db="EMBL/GenBank/DDBJ databases">
        <authorList>
            <person name="Kallberg Y."/>
            <person name="Tangrot J."/>
            <person name="Rosling A."/>
        </authorList>
    </citation>
    <scope>NUCLEOTIDE SEQUENCE</scope>
    <source>
        <strain evidence="1">FL130A</strain>
    </source>
</reference>
<feature type="non-terminal residue" evidence="1">
    <location>
        <position position="320"/>
    </location>
</feature>